<sequence>MGGGGISGITTKLITLLKYCLAAPEFAKISEEIDTMIGKTATSSNKHHQLKTSDETRQENNVEKLKKELNDYNSFKDKGDDLFNIVSKKCLSNEAKENIIDVCQLMIV</sequence>
<feature type="signal peptide" evidence="2">
    <location>
        <begin position="1"/>
        <end position="22"/>
    </location>
</feature>
<dbReference type="Proteomes" id="UP000828390">
    <property type="component" value="Unassembled WGS sequence"/>
</dbReference>
<dbReference type="EMBL" id="JAIWYP010000001">
    <property type="protein sequence ID" value="KAH3882470.1"/>
    <property type="molecule type" value="Genomic_DNA"/>
</dbReference>
<protein>
    <submittedName>
        <fullName evidence="3">Uncharacterized protein</fullName>
    </submittedName>
</protein>
<evidence type="ECO:0000313" key="4">
    <source>
        <dbReference type="Proteomes" id="UP000828390"/>
    </source>
</evidence>
<accession>A0A9D4MSC9</accession>
<keyword evidence="4" id="KW-1185">Reference proteome</keyword>
<name>A0A9D4MSC9_DREPO</name>
<organism evidence="3 4">
    <name type="scientific">Dreissena polymorpha</name>
    <name type="common">Zebra mussel</name>
    <name type="synonym">Mytilus polymorpha</name>
    <dbReference type="NCBI Taxonomy" id="45954"/>
    <lineage>
        <taxon>Eukaryota</taxon>
        <taxon>Metazoa</taxon>
        <taxon>Spiralia</taxon>
        <taxon>Lophotrochozoa</taxon>
        <taxon>Mollusca</taxon>
        <taxon>Bivalvia</taxon>
        <taxon>Autobranchia</taxon>
        <taxon>Heteroconchia</taxon>
        <taxon>Euheterodonta</taxon>
        <taxon>Imparidentia</taxon>
        <taxon>Neoheterodontei</taxon>
        <taxon>Myida</taxon>
        <taxon>Dreissenoidea</taxon>
        <taxon>Dreissenidae</taxon>
        <taxon>Dreissena</taxon>
    </lineage>
</organism>
<evidence type="ECO:0000256" key="1">
    <source>
        <dbReference type="SAM" id="MobiDB-lite"/>
    </source>
</evidence>
<keyword evidence="2" id="KW-0732">Signal</keyword>
<feature type="compositionally biased region" description="Basic and acidic residues" evidence="1">
    <location>
        <begin position="51"/>
        <end position="60"/>
    </location>
</feature>
<evidence type="ECO:0000256" key="2">
    <source>
        <dbReference type="SAM" id="SignalP"/>
    </source>
</evidence>
<reference evidence="3" key="1">
    <citation type="journal article" date="2019" name="bioRxiv">
        <title>The Genome of the Zebra Mussel, Dreissena polymorpha: A Resource for Invasive Species Research.</title>
        <authorList>
            <person name="McCartney M.A."/>
            <person name="Auch B."/>
            <person name="Kono T."/>
            <person name="Mallez S."/>
            <person name="Zhang Y."/>
            <person name="Obille A."/>
            <person name="Becker A."/>
            <person name="Abrahante J.E."/>
            <person name="Garbe J."/>
            <person name="Badalamenti J.P."/>
            <person name="Herman A."/>
            <person name="Mangelson H."/>
            <person name="Liachko I."/>
            <person name="Sullivan S."/>
            <person name="Sone E.D."/>
            <person name="Koren S."/>
            <person name="Silverstein K.A.T."/>
            <person name="Beckman K.B."/>
            <person name="Gohl D.M."/>
        </authorList>
    </citation>
    <scope>NUCLEOTIDE SEQUENCE</scope>
    <source>
        <strain evidence="3">Duluth1</strain>
        <tissue evidence="3">Whole animal</tissue>
    </source>
</reference>
<feature type="chain" id="PRO_5039633683" evidence="2">
    <location>
        <begin position="23"/>
        <end position="108"/>
    </location>
</feature>
<feature type="region of interest" description="Disordered" evidence="1">
    <location>
        <begin position="40"/>
        <end position="60"/>
    </location>
</feature>
<reference evidence="3" key="2">
    <citation type="submission" date="2020-11" db="EMBL/GenBank/DDBJ databases">
        <authorList>
            <person name="McCartney M.A."/>
            <person name="Auch B."/>
            <person name="Kono T."/>
            <person name="Mallez S."/>
            <person name="Becker A."/>
            <person name="Gohl D.M."/>
            <person name="Silverstein K.A.T."/>
            <person name="Koren S."/>
            <person name="Bechman K.B."/>
            <person name="Herman A."/>
            <person name="Abrahante J.E."/>
            <person name="Garbe J."/>
        </authorList>
    </citation>
    <scope>NUCLEOTIDE SEQUENCE</scope>
    <source>
        <strain evidence="3">Duluth1</strain>
        <tissue evidence="3">Whole animal</tissue>
    </source>
</reference>
<gene>
    <name evidence="3" type="ORF">DPMN_006410</name>
</gene>
<dbReference type="AlphaFoldDB" id="A0A9D4MSC9"/>
<evidence type="ECO:0000313" key="3">
    <source>
        <dbReference type="EMBL" id="KAH3882470.1"/>
    </source>
</evidence>
<proteinExistence type="predicted"/>
<comment type="caution">
    <text evidence="3">The sequence shown here is derived from an EMBL/GenBank/DDBJ whole genome shotgun (WGS) entry which is preliminary data.</text>
</comment>